<evidence type="ECO:0000313" key="1">
    <source>
        <dbReference type="EMBL" id="PZL72601.1"/>
    </source>
</evidence>
<proteinExistence type="predicted"/>
<dbReference type="Proteomes" id="UP000249828">
    <property type="component" value="Unassembled WGS sequence"/>
</dbReference>
<keyword evidence="2" id="KW-1185">Reference proteome</keyword>
<reference evidence="1 2" key="1">
    <citation type="submission" date="2017-11" db="EMBL/GenBank/DDBJ databases">
        <title>Draft genome sequence of Enterococcus plantarum TRW2 strain isolated from lettuce.</title>
        <authorList>
            <person name="Kim E.B."/>
            <person name="Marco M.L."/>
            <person name="Williams T.R."/>
            <person name="You I.H."/>
        </authorList>
    </citation>
    <scope>NUCLEOTIDE SEQUENCE [LARGE SCALE GENOMIC DNA]</scope>
    <source>
        <strain evidence="1 2">TRW2</strain>
    </source>
</reference>
<name>A0A2W3YY67_9ENTE</name>
<gene>
    <name evidence="1" type="ORF">CI088_10210</name>
</gene>
<dbReference type="AlphaFoldDB" id="A0A2W3YY67"/>
<comment type="caution">
    <text evidence="1">The sequence shown here is derived from an EMBL/GenBank/DDBJ whole genome shotgun (WGS) entry which is preliminary data.</text>
</comment>
<protein>
    <submittedName>
        <fullName evidence="1">Uncharacterized protein</fullName>
    </submittedName>
</protein>
<dbReference type="EMBL" id="PIEU01000082">
    <property type="protein sequence ID" value="PZL72601.1"/>
    <property type="molecule type" value="Genomic_DNA"/>
</dbReference>
<accession>A0A2W3YY67</accession>
<sequence length="59" mass="6881">MSVPVFNRETKVETHEKFSRAHSIFGFFLPKNCKKCSILQIFNICNIKEIFSVSVLINF</sequence>
<evidence type="ECO:0000313" key="2">
    <source>
        <dbReference type="Proteomes" id="UP000249828"/>
    </source>
</evidence>
<organism evidence="1 2">
    <name type="scientific">Enterococcus plantarum</name>
    <dbReference type="NCBI Taxonomy" id="1077675"/>
    <lineage>
        <taxon>Bacteria</taxon>
        <taxon>Bacillati</taxon>
        <taxon>Bacillota</taxon>
        <taxon>Bacilli</taxon>
        <taxon>Lactobacillales</taxon>
        <taxon>Enterococcaceae</taxon>
        <taxon>Enterococcus</taxon>
    </lineage>
</organism>